<evidence type="ECO:0000256" key="5">
    <source>
        <dbReference type="SAM" id="MobiDB-lite"/>
    </source>
</evidence>
<evidence type="ECO:0000313" key="8">
    <source>
        <dbReference type="EMBL" id="TWP26629.1"/>
    </source>
</evidence>
<evidence type="ECO:0000256" key="2">
    <source>
        <dbReference type="ARBA" id="ARBA00023136"/>
    </source>
</evidence>
<dbReference type="PROSITE" id="PS51123">
    <property type="entry name" value="OMPA_2"/>
    <property type="match status" value="1"/>
</dbReference>
<dbReference type="OrthoDB" id="9782229at2"/>
<dbReference type="CDD" id="cd07185">
    <property type="entry name" value="OmpA_C-like"/>
    <property type="match status" value="1"/>
</dbReference>
<dbReference type="PANTHER" id="PTHR30329:SF21">
    <property type="entry name" value="LIPOPROTEIN YIAD-RELATED"/>
    <property type="match status" value="1"/>
</dbReference>
<evidence type="ECO:0000256" key="4">
    <source>
        <dbReference type="PROSITE-ProRule" id="PRU00473"/>
    </source>
</evidence>
<dbReference type="Gene3D" id="3.30.1330.60">
    <property type="entry name" value="OmpA-like domain"/>
    <property type="match status" value="1"/>
</dbReference>
<dbReference type="PANTHER" id="PTHR30329">
    <property type="entry name" value="STATOR ELEMENT OF FLAGELLAR MOTOR COMPLEX"/>
    <property type="match status" value="1"/>
</dbReference>
<gene>
    <name evidence="8" type="ORF">ETU09_08685</name>
</gene>
<dbReference type="RefSeq" id="WP_146293143.1">
    <property type="nucleotide sequence ID" value="NZ_SELH01000025.1"/>
</dbReference>
<dbReference type="InterPro" id="IPR050330">
    <property type="entry name" value="Bact_OuterMem_StrucFunc"/>
</dbReference>
<evidence type="ECO:0000256" key="6">
    <source>
        <dbReference type="SAM" id="SignalP"/>
    </source>
</evidence>
<dbReference type="PROSITE" id="PS51257">
    <property type="entry name" value="PROKAR_LIPOPROTEIN"/>
    <property type="match status" value="1"/>
</dbReference>
<protein>
    <submittedName>
        <fullName evidence="8">OmpA family protein</fullName>
    </submittedName>
</protein>
<feature type="domain" description="OmpA-like" evidence="7">
    <location>
        <begin position="115"/>
        <end position="232"/>
    </location>
</feature>
<evidence type="ECO:0000256" key="3">
    <source>
        <dbReference type="ARBA" id="ARBA00023237"/>
    </source>
</evidence>
<organism evidence="8 9">
    <name type="scientific">Apibacter muscae</name>
    <dbReference type="NCBI Taxonomy" id="2509004"/>
    <lineage>
        <taxon>Bacteria</taxon>
        <taxon>Pseudomonadati</taxon>
        <taxon>Bacteroidota</taxon>
        <taxon>Flavobacteriia</taxon>
        <taxon>Flavobacteriales</taxon>
        <taxon>Weeksellaceae</taxon>
        <taxon>Apibacter</taxon>
    </lineage>
</organism>
<feature type="region of interest" description="Disordered" evidence="5">
    <location>
        <begin position="196"/>
        <end position="218"/>
    </location>
</feature>
<dbReference type="GO" id="GO:0009279">
    <property type="term" value="C:cell outer membrane"/>
    <property type="evidence" value="ECO:0007669"/>
    <property type="project" value="UniProtKB-SubCell"/>
</dbReference>
<keyword evidence="3" id="KW-0998">Cell outer membrane</keyword>
<proteinExistence type="predicted"/>
<dbReference type="Proteomes" id="UP000319499">
    <property type="component" value="Unassembled WGS sequence"/>
</dbReference>
<dbReference type="PRINTS" id="PR01021">
    <property type="entry name" value="OMPADOMAIN"/>
</dbReference>
<dbReference type="InterPro" id="IPR006665">
    <property type="entry name" value="OmpA-like"/>
</dbReference>
<feature type="chain" id="PRO_5022107203" evidence="6">
    <location>
        <begin position="19"/>
        <end position="232"/>
    </location>
</feature>
<keyword evidence="6" id="KW-0732">Signal</keyword>
<evidence type="ECO:0000259" key="7">
    <source>
        <dbReference type="PROSITE" id="PS51123"/>
    </source>
</evidence>
<dbReference type="InterPro" id="IPR036737">
    <property type="entry name" value="OmpA-like_sf"/>
</dbReference>
<dbReference type="SUPFAM" id="SSF103088">
    <property type="entry name" value="OmpA-like"/>
    <property type="match status" value="1"/>
</dbReference>
<dbReference type="Pfam" id="PF00691">
    <property type="entry name" value="OmpA"/>
    <property type="match status" value="1"/>
</dbReference>
<dbReference type="EMBL" id="SELH01000025">
    <property type="protein sequence ID" value="TWP26629.1"/>
    <property type="molecule type" value="Genomic_DNA"/>
</dbReference>
<reference evidence="8 9" key="1">
    <citation type="submission" date="2019-02" db="EMBL/GenBank/DDBJ databases">
        <title>Apibacter muscae sp. nov.: a novel member of the house fly microbiota.</title>
        <authorList>
            <person name="Park R."/>
        </authorList>
    </citation>
    <scope>NUCLEOTIDE SEQUENCE [LARGE SCALE GENOMIC DNA]</scope>
    <source>
        <strain evidence="8 9">AL1</strain>
    </source>
</reference>
<accession>A0A563D989</accession>
<dbReference type="AlphaFoldDB" id="A0A563D989"/>
<sequence length="232" mass="25097">MRKIKLKRLALLNFGALALVLTTVSCKCDKNTNHSATATSSTTSKSDSLSSEQLLVEETIVGKLDSAGNFIYDTGEISAITLPNNIKLEGVGNNSTESKLFNFLSDSSISVDETDKTKGWITLDRVYFNTGSATLTNESSKQVKNIAEILKAFPNAIVKVGGYTDNTGSEEINNKVSAERAKKVEDELVKLGISTSQVSSEGYGPQHPVCPSNDTPECKAKNRRVDIRVTKK</sequence>
<dbReference type="InterPro" id="IPR006664">
    <property type="entry name" value="OMP_bac"/>
</dbReference>
<keyword evidence="2 4" id="KW-0472">Membrane</keyword>
<name>A0A563D989_9FLAO</name>
<comment type="subcellular location">
    <subcellularLocation>
        <location evidence="1">Cell outer membrane</location>
    </subcellularLocation>
</comment>
<feature type="signal peptide" evidence="6">
    <location>
        <begin position="1"/>
        <end position="18"/>
    </location>
</feature>
<evidence type="ECO:0000313" key="9">
    <source>
        <dbReference type="Proteomes" id="UP000319499"/>
    </source>
</evidence>
<comment type="caution">
    <text evidence="8">The sequence shown here is derived from an EMBL/GenBank/DDBJ whole genome shotgun (WGS) entry which is preliminary data.</text>
</comment>
<evidence type="ECO:0000256" key="1">
    <source>
        <dbReference type="ARBA" id="ARBA00004442"/>
    </source>
</evidence>
<keyword evidence="9" id="KW-1185">Reference proteome</keyword>